<keyword evidence="10" id="KW-0472">Membrane</keyword>
<evidence type="ECO:0000256" key="1">
    <source>
        <dbReference type="ARBA" id="ARBA00001946"/>
    </source>
</evidence>
<evidence type="ECO:0000256" key="9">
    <source>
        <dbReference type="RuleBase" id="RU004013"/>
    </source>
</evidence>
<dbReference type="PROSITE" id="PS51374">
    <property type="entry name" value="NDPK_LIKE"/>
    <property type="match status" value="1"/>
</dbReference>
<sequence>MVIVALHLTTRMYTITLFASLLISAFVAIAVKKSHESDECIPCANHQRTFVMIKPDAVQRELIGELITRFERKGLHLVAMKFLKPDEKLVREHYAETKDKNYFDKLIEYITSGPVVAMVWEGHQVVHTVRTMIGGQPQWLTPLNSGYSKMSSMRYASPGTIRGDYVHKGDKNVIHASDSLEAAQREIALWFDPQDLVCWKAANCDWI</sequence>
<evidence type="ECO:0000256" key="5">
    <source>
        <dbReference type="ARBA" id="ARBA00022777"/>
    </source>
</evidence>
<keyword evidence="10" id="KW-1133">Transmembrane helix</keyword>
<comment type="caution">
    <text evidence="13">The sequence shown here is derived from an EMBL/GenBank/DDBJ whole genome shotgun (WGS) entry which is preliminary data.</text>
</comment>
<dbReference type="InterPro" id="IPR001564">
    <property type="entry name" value="Nucleoside_diP_kinase"/>
</dbReference>
<evidence type="ECO:0000256" key="2">
    <source>
        <dbReference type="ARBA" id="ARBA00008142"/>
    </source>
</evidence>
<evidence type="ECO:0000256" key="10">
    <source>
        <dbReference type="SAM" id="Phobius"/>
    </source>
</evidence>
<dbReference type="GO" id="GO:0006183">
    <property type="term" value="P:GTP biosynthetic process"/>
    <property type="evidence" value="ECO:0007669"/>
    <property type="project" value="InterPro"/>
</dbReference>
<gene>
    <name evidence="13" type="ORF">B4U79_04694</name>
    <name evidence="12" type="ORF">B4U79_10492</name>
</gene>
<keyword evidence="5 9" id="KW-0418">Kinase</keyword>
<accession>A0A443RKE4</accession>
<dbReference type="EMBL" id="NCKU01005851">
    <property type="protein sequence ID" value="RWS04101.1"/>
    <property type="molecule type" value="Genomic_DNA"/>
</dbReference>
<feature type="transmembrane region" description="Helical" evidence="10">
    <location>
        <begin position="12"/>
        <end position="31"/>
    </location>
</feature>
<evidence type="ECO:0000256" key="6">
    <source>
        <dbReference type="ARBA" id="ARBA00022840"/>
    </source>
</evidence>
<name>A0A443RKE4_9ACAR</name>
<dbReference type="InterPro" id="IPR036850">
    <property type="entry name" value="NDK-like_dom_sf"/>
</dbReference>
<dbReference type="HAMAP" id="MF_00451">
    <property type="entry name" value="NDP_kinase"/>
    <property type="match status" value="1"/>
</dbReference>
<evidence type="ECO:0000256" key="7">
    <source>
        <dbReference type="PROSITE-ProRule" id="PRU00706"/>
    </source>
</evidence>
<comment type="caution">
    <text evidence="7">Lacks conserved residue(s) required for the propagation of feature annotation.</text>
</comment>
<reference evidence="13 14" key="1">
    <citation type="journal article" date="2018" name="Gigascience">
        <title>Genomes of trombidid mites reveal novel predicted allergens and laterally-transferred genes associated with secondary metabolism.</title>
        <authorList>
            <person name="Dong X."/>
            <person name="Chaisiri K."/>
            <person name="Xia D."/>
            <person name="Armstrong S.D."/>
            <person name="Fang Y."/>
            <person name="Donnelly M.J."/>
            <person name="Kadowaki T."/>
            <person name="McGarry J.W."/>
            <person name="Darby A.C."/>
            <person name="Makepeace B.L."/>
        </authorList>
    </citation>
    <scope>NUCLEOTIDE SEQUENCE [LARGE SCALE GENOMIC DNA]</scope>
    <source>
        <strain evidence="13">UoL-WK</strain>
    </source>
</reference>
<dbReference type="CDD" id="cd04413">
    <property type="entry name" value="NDPk_I"/>
    <property type="match status" value="1"/>
</dbReference>
<keyword evidence="6 9" id="KW-0067">ATP-binding</keyword>
<dbReference type="EMBL" id="NCKU01000377">
    <property type="protein sequence ID" value="RWS15730.1"/>
    <property type="molecule type" value="Genomic_DNA"/>
</dbReference>
<feature type="domain" description="Nucleoside diphosphate kinase-like" evidence="11">
    <location>
        <begin position="46"/>
        <end position="198"/>
    </location>
</feature>
<keyword evidence="4 9" id="KW-0547">Nucleotide-binding</keyword>
<comment type="cofactor">
    <cofactor evidence="1">
        <name>Mg(2+)</name>
        <dbReference type="ChEBI" id="CHEBI:18420"/>
    </cofactor>
</comment>
<dbReference type="PANTHER" id="PTHR11349">
    <property type="entry name" value="NUCLEOSIDE DIPHOSPHATE KINASE"/>
    <property type="match status" value="1"/>
</dbReference>
<evidence type="ECO:0000313" key="13">
    <source>
        <dbReference type="EMBL" id="RWS15730.1"/>
    </source>
</evidence>
<comment type="similarity">
    <text evidence="2 7 8">Belongs to the NDK family.</text>
</comment>
<keyword evidence="10" id="KW-0812">Transmembrane</keyword>
<comment type="catalytic activity">
    <reaction evidence="9">
        <text>a 2'-deoxyribonucleoside 5'-diphosphate + ATP = a 2'-deoxyribonucleoside 5'-triphosphate + ADP</text>
        <dbReference type="Rhea" id="RHEA:44640"/>
        <dbReference type="ChEBI" id="CHEBI:30616"/>
        <dbReference type="ChEBI" id="CHEBI:61560"/>
        <dbReference type="ChEBI" id="CHEBI:73316"/>
        <dbReference type="ChEBI" id="CHEBI:456216"/>
        <dbReference type="EC" id="2.7.4.6"/>
    </reaction>
</comment>
<dbReference type="InterPro" id="IPR034907">
    <property type="entry name" value="NDK-like_dom"/>
</dbReference>
<evidence type="ECO:0000259" key="11">
    <source>
        <dbReference type="SMART" id="SM00562"/>
    </source>
</evidence>
<evidence type="ECO:0000313" key="12">
    <source>
        <dbReference type="EMBL" id="RWS04101.1"/>
    </source>
</evidence>
<keyword evidence="3 9" id="KW-0808">Transferase</keyword>
<evidence type="ECO:0000256" key="8">
    <source>
        <dbReference type="RuleBase" id="RU004011"/>
    </source>
</evidence>
<organism evidence="13 14">
    <name type="scientific">Dinothrombium tinctorium</name>
    <dbReference type="NCBI Taxonomy" id="1965070"/>
    <lineage>
        <taxon>Eukaryota</taxon>
        <taxon>Metazoa</taxon>
        <taxon>Ecdysozoa</taxon>
        <taxon>Arthropoda</taxon>
        <taxon>Chelicerata</taxon>
        <taxon>Arachnida</taxon>
        <taxon>Acari</taxon>
        <taxon>Acariformes</taxon>
        <taxon>Trombidiformes</taxon>
        <taxon>Prostigmata</taxon>
        <taxon>Anystina</taxon>
        <taxon>Parasitengona</taxon>
        <taxon>Trombidioidea</taxon>
        <taxon>Trombidiidae</taxon>
        <taxon>Dinothrombium</taxon>
    </lineage>
</organism>
<dbReference type="Proteomes" id="UP000285301">
    <property type="component" value="Unassembled WGS sequence"/>
</dbReference>
<proteinExistence type="inferred from homology"/>
<dbReference type="GO" id="GO:0004550">
    <property type="term" value="F:nucleoside diphosphate kinase activity"/>
    <property type="evidence" value="ECO:0007669"/>
    <property type="project" value="UniProtKB-EC"/>
</dbReference>
<dbReference type="OrthoDB" id="2162449at2759"/>
<dbReference type="GO" id="GO:0006228">
    <property type="term" value="P:UTP biosynthetic process"/>
    <property type="evidence" value="ECO:0007669"/>
    <property type="project" value="InterPro"/>
</dbReference>
<dbReference type="Gene3D" id="3.30.70.141">
    <property type="entry name" value="Nucleoside diphosphate kinase-like domain"/>
    <property type="match status" value="1"/>
</dbReference>
<dbReference type="Pfam" id="PF00334">
    <property type="entry name" value="NDK"/>
    <property type="match status" value="1"/>
</dbReference>
<dbReference type="InterPro" id="IPR023005">
    <property type="entry name" value="Nucleoside_diP_kinase_AS"/>
</dbReference>
<dbReference type="FunFam" id="3.30.70.141:FF:000002">
    <property type="entry name" value="Nucleoside diphosphate kinase"/>
    <property type="match status" value="1"/>
</dbReference>
<dbReference type="SMART" id="SM00562">
    <property type="entry name" value="NDK"/>
    <property type="match status" value="1"/>
</dbReference>
<dbReference type="GO" id="GO:0005524">
    <property type="term" value="F:ATP binding"/>
    <property type="evidence" value="ECO:0007669"/>
    <property type="project" value="UniProtKB-KW"/>
</dbReference>
<protein>
    <recommendedName>
        <fullName evidence="9">Nucleoside diphosphate kinase</fullName>
        <ecNumber evidence="9">2.7.4.6</ecNumber>
    </recommendedName>
</protein>
<dbReference type="AlphaFoldDB" id="A0A443RKE4"/>
<dbReference type="GO" id="GO:0006241">
    <property type="term" value="P:CTP biosynthetic process"/>
    <property type="evidence" value="ECO:0007669"/>
    <property type="project" value="InterPro"/>
</dbReference>
<dbReference type="SUPFAM" id="SSF54919">
    <property type="entry name" value="Nucleoside diphosphate kinase, NDK"/>
    <property type="match status" value="1"/>
</dbReference>
<dbReference type="EC" id="2.7.4.6" evidence="9"/>
<evidence type="ECO:0000256" key="3">
    <source>
        <dbReference type="ARBA" id="ARBA00022679"/>
    </source>
</evidence>
<dbReference type="STRING" id="1965070.A0A443RKE4"/>
<evidence type="ECO:0000313" key="14">
    <source>
        <dbReference type="Proteomes" id="UP000285301"/>
    </source>
</evidence>
<evidence type="ECO:0000256" key="4">
    <source>
        <dbReference type="ARBA" id="ARBA00022741"/>
    </source>
</evidence>
<reference evidence="13" key="2">
    <citation type="submission" date="2018-11" db="EMBL/GenBank/DDBJ databases">
        <title>Trombidioid mite genomics.</title>
        <authorList>
            <person name="Dong X."/>
        </authorList>
    </citation>
    <scope>NUCLEOTIDE SEQUENCE</scope>
    <source>
        <strain evidence="13">UoL-WK</strain>
    </source>
</reference>
<dbReference type="PRINTS" id="PR01243">
    <property type="entry name" value="NUCDPKINASE"/>
</dbReference>
<dbReference type="PROSITE" id="PS00469">
    <property type="entry name" value="NDPK"/>
    <property type="match status" value="1"/>
</dbReference>
<keyword evidence="14" id="KW-1185">Reference proteome</keyword>